<proteinExistence type="predicted"/>
<dbReference type="AlphaFoldDB" id="A0A377HC91"/>
<evidence type="ECO:0000313" key="3">
    <source>
        <dbReference type="Proteomes" id="UP000254460"/>
    </source>
</evidence>
<evidence type="ECO:0000313" key="2">
    <source>
        <dbReference type="EMBL" id="STO40059.1"/>
    </source>
</evidence>
<evidence type="ECO:0008006" key="4">
    <source>
        <dbReference type="Google" id="ProtNLM"/>
    </source>
</evidence>
<gene>
    <name evidence="2" type="ORF">NCTC9706_04344</name>
</gene>
<dbReference type="Proteomes" id="UP000254460">
    <property type="component" value="Unassembled WGS sequence"/>
</dbReference>
<protein>
    <recommendedName>
        <fullName evidence="4">CopG-like ribbon-helix-helix domain-containing protein</fullName>
    </recommendedName>
</protein>
<evidence type="ECO:0000256" key="1">
    <source>
        <dbReference type="SAM" id="MobiDB-lite"/>
    </source>
</evidence>
<dbReference type="RefSeq" id="WP_052991125.1">
    <property type="nucleotide sequence ID" value="NZ_CABEFB020000006.1"/>
</dbReference>
<feature type="region of interest" description="Disordered" evidence="1">
    <location>
        <begin position="1"/>
        <end position="20"/>
    </location>
</feature>
<reference evidence="2 3" key="1">
    <citation type="submission" date="2018-06" db="EMBL/GenBank/DDBJ databases">
        <authorList>
            <consortium name="Pathogen Informatics"/>
            <person name="Doyle S."/>
        </authorList>
    </citation>
    <scope>NUCLEOTIDE SEQUENCE [LARGE SCALE GENOMIC DNA]</scope>
    <source>
        <strain evidence="2 3">NCTC9706</strain>
    </source>
</reference>
<dbReference type="EMBL" id="UGGJ01000005">
    <property type="protein sequence ID" value="STO40059.1"/>
    <property type="molecule type" value="Genomic_DNA"/>
</dbReference>
<accession>A0A377HC91</accession>
<organism evidence="2 3">
    <name type="scientific">Escherichia coli</name>
    <dbReference type="NCBI Taxonomy" id="562"/>
    <lineage>
        <taxon>Bacteria</taxon>
        <taxon>Pseudomonadati</taxon>
        <taxon>Pseudomonadota</taxon>
        <taxon>Gammaproteobacteria</taxon>
        <taxon>Enterobacterales</taxon>
        <taxon>Enterobacteriaceae</taxon>
        <taxon>Escherichia</taxon>
    </lineage>
</organism>
<name>A0A377HC91_ECOLX</name>
<sequence length="68" mass="7885">MNQEQHTHKSRLPKGAFKGRPIALRLTPEVRKTVEDLAKKELRTDCNMAHVIFMRGLEIITQEGEEKE</sequence>